<feature type="transmembrane region" description="Helical" evidence="5">
    <location>
        <begin position="106"/>
        <end position="124"/>
    </location>
</feature>
<dbReference type="AlphaFoldDB" id="A0A1I1I900"/>
<feature type="transmembrane region" description="Helical" evidence="5">
    <location>
        <begin position="136"/>
        <end position="160"/>
    </location>
</feature>
<feature type="transmembrane region" description="Helical" evidence="5">
    <location>
        <begin position="172"/>
        <end position="205"/>
    </location>
</feature>
<evidence type="ECO:0000259" key="6">
    <source>
        <dbReference type="Pfam" id="PF04932"/>
    </source>
</evidence>
<accession>A0A1I1I900</accession>
<sequence>MKFLNYYNSVAVFLLSAVSLVVSSGYSLGAGMLVLGSLILLFKRPDVSFGRQEWMLCAVLAAYFLVCALEVYWDGQSSRGLDKPIRFLLAIPALYLLLAYPPRASFIWSGFAVGAISAGSWALWQRLIEEEARARGFTHVIQYGDINMLLGIMCIAGMGWASSQFKSQRWMWLLGAGAIMGILGSLMSGSRGGWVGFPIVLFVIYKTYKDFLPRKKLISLGAVIALAGVVLYAVPQTGVQHRVHAAFHDVAGFMHDGNAHSSLGARFEMWRGAIILIPEKPLFGHGSLGYEHARDNLIADNRLDPIVGNYGHVHNEYLDALLKRGAAGLVVLLLLYLVPLKLFAQRISSKCITLRSFALAGMLLPISYIDFGLSQVLLVHNSGVMMYAFVLVVLWAGLRQAEKNTP</sequence>
<dbReference type="RefSeq" id="WP_245742830.1">
    <property type="nucleotide sequence ID" value="NZ_FOLY01000002.1"/>
</dbReference>
<dbReference type="GO" id="GO:0016874">
    <property type="term" value="F:ligase activity"/>
    <property type="evidence" value="ECO:0007669"/>
    <property type="project" value="UniProtKB-KW"/>
</dbReference>
<evidence type="ECO:0000256" key="5">
    <source>
        <dbReference type="SAM" id="Phobius"/>
    </source>
</evidence>
<organism evidence="7 8">
    <name type="scientific">Kushneria avicenniae</name>
    <dbReference type="NCBI Taxonomy" id="402385"/>
    <lineage>
        <taxon>Bacteria</taxon>
        <taxon>Pseudomonadati</taxon>
        <taxon>Pseudomonadota</taxon>
        <taxon>Gammaproteobacteria</taxon>
        <taxon>Oceanospirillales</taxon>
        <taxon>Halomonadaceae</taxon>
        <taxon>Kushneria</taxon>
    </lineage>
</organism>
<keyword evidence="4 5" id="KW-0472">Membrane</keyword>
<gene>
    <name evidence="7" type="ORF">SAMN05421848_1083</name>
</gene>
<keyword evidence="2 5" id="KW-0812">Transmembrane</keyword>
<evidence type="ECO:0000313" key="7">
    <source>
        <dbReference type="EMBL" id="SFC32737.1"/>
    </source>
</evidence>
<name>A0A1I1I900_9GAMM</name>
<evidence type="ECO:0000256" key="4">
    <source>
        <dbReference type="ARBA" id="ARBA00023136"/>
    </source>
</evidence>
<dbReference type="PANTHER" id="PTHR37422">
    <property type="entry name" value="TEICHURONIC ACID BIOSYNTHESIS PROTEIN TUAE"/>
    <property type="match status" value="1"/>
</dbReference>
<proteinExistence type="predicted"/>
<feature type="transmembrane region" description="Helical" evidence="5">
    <location>
        <begin position="352"/>
        <end position="371"/>
    </location>
</feature>
<evidence type="ECO:0000313" key="8">
    <source>
        <dbReference type="Proteomes" id="UP000199046"/>
    </source>
</evidence>
<dbReference type="InterPro" id="IPR051533">
    <property type="entry name" value="WaaL-like"/>
</dbReference>
<dbReference type="STRING" id="402385.SAMN05421848_1083"/>
<dbReference type="InterPro" id="IPR007016">
    <property type="entry name" value="O-antigen_ligase-rel_domated"/>
</dbReference>
<dbReference type="GO" id="GO:0016020">
    <property type="term" value="C:membrane"/>
    <property type="evidence" value="ECO:0007669"/>
    <property type="project" value="UniProtKB-SubCell"/>
</dbReference>
<comment type="subcellular location">
    <subcellularLocation>
        <location evidence="1">Membrane</location>
        <topology evidence="1">Multi-pass membrane protein</topology>
    </subcellularLocation>
</comment>
<feature type="transmembrane region" description="Helical" evidence="5">
    <location>
        <begin position="53"/>
        <end position="73"/>
    </location>
</feature>
<dbReference type="EMBL" id="FOLY01000002">
    <property type="protein sequence ID" value="SFC32737.1"/>
    <property type="molecule type" value="Genomic_DNA"/>
</dbReference>
<dbReference type="Proteomes" id="UP000199046">
    <property type="component" value="Unassembled WGS sequence"/>
</dbReference>
<evidence type="ECO:0000256" key="2">
    <source>
        <dbReference type="ARBA" id="ARBA00022692"/>
    </source>
</evidence>
<protein>
    <submittedName>
        <fullName evidence="7">O-antigen ligase</fullName>
    </submittedName>
</protein>
<evidence type="ECO:0000256" key="3">
    <source>
        <dbReference type="ARBA" id="ARBA00022989"/>
    </source>
</evidence>
<dbReference type="Pfam" id="PF04932">
    <property type="entry name" value="Wzy_C"/>
    <property type="match status" value="1"/>
</dbReference>
<feature type="transmembrane region" description="Helical" evidence="5">
    <location>
        <begin position="321"/>
        <end position="340"/>
    </location>
</feature>
<feature type="domain" description="O-antigen ligase-related" evidence="6">
    <location>
        <begin position="177"/>
        <end position="333"/>
    </location>
</feature>
<keyword evidence="8" id="KW-1185">Reference proteome</keyword>
<evidence type="ECO:0000256" key="1">
    <source>
        <dbReference type="ARBA" id="ARBA00004141"/>
    </source>
</evidence>
<feature type="transmembrane region" description="Helical" evidence="5">
    <location>
        <begin position="217"/>
        <end position="234"/>
    </location>
</feature>
<keyword evidence="3 5" id="KW-1133">Transmembrane helix</keyword>
<feature type="transmembrane region" description="Helical" evidence="5">
    <location>
        <begin position="377"/>
        <end position="398"/>
    </location>
</feature>
<dbReference type="PANTHER" id="PTHR37422:SF17">
    <property type="entry name" value="O-ANTIGEN LIGASE"/>
    <property type="match status" value="1"/>
</dbReference>
<reference evidence="8" key="1">
    <citation type="submission" date="2016-10" db="EMBL/GenBank/DDBJ databases">
        <authorList>
            <person name="Varghese N."/>
            <person name="Submissions S."/>
        </authorList>
    </citation>
    <scope>NUCLEOTIDE SEQUENCE [LARGE SCALE GENOMIC DNA]</scope>
    <source>
        <strain evidence="8">DSM 23439</strain>
    </source>
</reference>
<keyword evidence="7" id="KW-0436">Ligase</keyword>